<keyword evidence="1" id="KW-1133">Transmembrane helix</keyword>
<proteinExistence type="predicted"/>
<feature type="transmembrane region" description="Helical" evidence="1">
    <location>
        <begin position="209"/>
        <end position="230"/>
    </location>
</feature>
<dbReference type="Proteomes" id="UP000193411">
    <property type="component" value="Unassembled WGS sequence"/>
</dbReference>
<keyword evidence="4" id="KW-1185">Reference proteome</keyword>
<evidence type="ECO:0000256" key="1">
    <source>
        <dbReference type="SAM" id="Phobius"/>
    </source>
</evidence>
<sequence>MKSPNLLVLATAAAVLLAAATHFANAQIVTPHTPINEAWRAGQRITVTWDVDTSGAPTVEPMDLVDVYIMRCDSPACLNAIEVAKIGSSIDVNRKSLTANLPSGNLPPQPDYFVMIAGPTKREVKFSSKIPLGMTVEQGKSMLAAQSAAASSSAEAARAKATPTVTQTPAPADVVTVTVTATGSAGAKATGTGTAAAAAGKPSSAERHAVGVFAVGGALVVAVAGAALLVV</sequence>
<gene>
    <name evidence="3" type="ORF">BCR44DRAFT_34259</name>
</gene>
<evidence type="ECO:0000256" key="2">
    <source>
        <dbReference type="SAM" id="SignalP"/>
    </source>
</evidence>
<dbReference type="AlphaFoldDB" id="A0A1Y2HN92"/>
<keyword evidence="2" id="KW-0732">Signal</keyword>
<feature type="chain" id="PRO_5012327568" description="Ser-Thr-rich glycosyl-phosphatidyl-inositol-anchored membrane family-domain-containing protein" evidence="2">
    <location>
        <begin position="27"/>
        <end position="231"/>
    </location>
</feature>
<reference evidence="3 4" key="1">
    <citation type="submission" date="2016-07" db="EMBL/GenBank/DDBJ databases">
        <title>Pervasive Adenine N6-methylation of Active Genes in Fungi.</title>
        <authorList>
            <consortium name="DOE Joint Genome Institute"/>
            <person name="Mondo S.J."/>
            <person name="Dannebaum R.O."/>
            <person name="Kuo R.C."/>
            <person name="Labutti K."/>
            <person name="Haridas S."/>
            <person name="Kuo A."/>
            <person name="Salamov A."/>
            <person name="Ahrendt S.R."/>
            <person name="Lipzen A."/>
            <person name="Sullivan W."/>
            <person name="Andreopoulos W.B."/>
            <person name="Clum A."/>
            <person name="Lindquist E."/>
            <person name="Daum C."/>
            <person name="Ramamoorthy G.K."/>
            <person name="Gryganskyi A."/>
            <person name="Culley D."/>
            <person name="Magnuson J.K."/>
            <person name="James T.Y."/>
            <person name="O'Malley M.A."/>
            <person name="Stajich J.E."/>
            <person name="Spatafora J.W."/>
            <person name="Visel A."/>
            <person name="Grigoriev I.V."/>
        </authorList>
    </citation>
    <scope>NUCLEOTIDE SEQUENCE [LARGE SCALE GENOMIC DNA]</scope>
    <source>
        <strain evidence="3 4">PL171</strain>
    </source>
</reference>
<keyword evidence="1" id="KW-0472">Membrane</keyword>
<keyword evidence="1" id="KW-0812">Transmembrane</keyword>
<protein>
    <recommendedName>
        <fullName evidence="5">Ser-Thr-rich glycosyl-phosphatidyl-inositol-anchored membrane family-domain-containing protein</fullName>
    </recommendedName>
</protein>
<evidence type="ECO:0000313" key="3">
    <source>
        <dbReference type="EMBL" id="ORZ35281.1"/>
    </source>
</evidence>
<feature type="signal peptide" evidence="2">
    <location>
        <begin position="1"/>
        <end position="26"/>
    </location>
</feature>
<name>A0A1Y2HN92_9FUNG</name>
<accession>A0A1Y2HN92</accession>
<dbReference type="EMBL" id="MCFL01000023">
    <property type="protein sequence ID" value="ORZ35281.1"/>
    <property type="molecule type" value="Genomic_DNA"/>
</dbReference>
<comment type="caution">
    <text evidence="3">The sequence shown here is derived from an EMBL/GenBank/DDBJ whole genome shotgun (WGS) entry which is preliminary data.</text>
</comment>
<evidence type="ECO:0008006" key="5">
    <source>
        <dbReference type="Google" id="ProtNLM"/>
    </source>
</evidence>
<evidence type="ECO:0000313" key="4">
    <source>
        <dbReference type="Proteomes" id="UP000193411"/>
    </source>
</evidence>
<organism evidence="3 4">
    <name type="scientific">Catenaria anguillulae PL171</name>
    <dbReference type="NCBI Taxonomy" id="765915"/>
    <lineage>
        <taxon>Eukaryota</taxon>
        <taxon>Fungi</taxon>
        <taxon>Fungi incertae sedis</taxon>
        <taxon>Blastocladiomycota</taxon>
        <taxon>Blastocladiomycetes</taxon>
        <taxon>Blastocladiales</taxon>
        <taxon>Catenariaceae</taxon>
        <taxon>Catenaria</taxon>
    </lineage>
</organism>